<dbReference type="InterPro" id="IPR006139">
    <property type="entry name" value="D-isomer_2_OHA_DH_cat_dom"/>
</dbReference>
<dbReference type="GO" id="GO:0051287">
    <property type="term" value="F:NAD binding"/>
    <property type="evidence" value="ECO:0007669"/>
    <property type="project" value="InterPro"/>
</dbReference>
<evidence type="ECO:0000259" key="6">
    <source>
        <dbReference type="Pfam" id="PF02826"/>
    </source>
</evidence>
<name>A0A9X3TPB6_9BACL</name>
<evidence type="ECO:0000256" key="2">
    <source>
        <dbReference type="ARBA" id="ARBA00023002"/>
    </source>
</evidence>
<keyword evidence="3" id="KW-0520">NAD</keyword>
<sequence>MQKWKVVVTDWEYADLRYEEQVLDSERIELVPAQCRTEEEVIAACRDADALINQYAPITRKVIDSLEKCRVITRYGVGVNTVDLEAATEKGICVANVPDYCMDEVADHALALLLAWTRKVVVANHHVKSGVWDFKVTQPISRLRGKVLGLIGFGKIPQALAEKVKPLGLRVIAHDPFVPEALAQEKGVQLVSLDELCREADFISVHAPLTQATEGMVGSEQFDAMKPGAVVINTSRGPVIDERALIEALRTGRIAGAALDVVEREPISPDNPLLTMEQVILTPHVAWYSEEAAAEMRTKAAMGVVDVLLHGEYPKYLVNTQVKEKVRLKESCPQNRYAAYV</sequence>
<comment type="caution">
    <text evidence="7">The sequence shown here is derived from an EMBL/GenBank/DDBJ whole genome shotgun (WGS) entry which is preliminary data.</text>
</comment>
<dbReference type="Gene3D" id="3.40.50.720">
    <property type="entry name" value="NAD(P)-binding Rossmann-like Domain"/>
    <property type="match status" value="2"/>
</dbReference>
<dbReference type="GO" id="GO:0003714">
    <property type="term" value="F:transcription corepressor activity"/>
    <property type="evidence" value="ECO:0007669"/>
    <property type="project" value="InterPro"/>
</dbReference>
<evidence type="ECO:0000259" key="5">
    <source>
        <dbReference type="Pfam" id="PF00389"/>
    </source>
</evidence>
<dbReference type="GO" id="GO:0016616">
    <property type="term" value="F:oxidoreductase activity, acting on the CH-OH group of donors, NAD or NADP as acceptor"/>
    <property type="evidence" value="ECO:0007669"/>
    <property type="project" value="InterPro"/>
</dbReference>
<feature type="domain" description="D-isomer specific 2-hydroxyacid dehydrogenase NAD-binding" evidence="6">
    <location>
        <begin position="110"/>
        <end position="286"/>
    </location>
</feature>
<keyword evidence="2 4" id="KW-0560">Oxidoreductase</keyword>
<evidence type="ECO:0000256" key="4">
    <source>
        <dbReference type="RuleBase" id="RU003719"/>
    </source>
</evidence>
<dbReference type="InterPro" id="IPR036291">
    <property type="entry name" value="NAD(P)-bd_dom_sf"/>
</dbReference>
<organism evidence="7 8">
    <name type="scientific">Brevibacillus thermoruber</name>
    <dbReference type="NCBI Taxonomy" id="33942"/>
    <lineage>
        <taxon>Bacteria</taxon>
        <taxon>Bacillati</taxon>
        <taxon>Bacillota</taxon>
        <taxon>Bacilli</taxon>
        <taxon>Bacillales</taxon>
        <taxon>Paenibacillaceae</taxon>
        <taxon>Brevibacillus</taxon>
    </lineage>
</organism>
<dbReference type="SUPFAM" id="SSF52283">
    <property type="entry name" value="Formate/glycerate dehydrogenase catalytic domain-like"/>
    <property type="match status" value="1"/>
</dbReference>
<gene>
    <name evidence="7" type="ORF">O3V59_06555</name>
</gene>
<dbReference type="FunFam" id="3.40.50.720:FF:000203">
    <property type="entry name" value="D-3-phosphoglycerate dehydrogenase (SerA)"/>
    <property type="match status" value="1"/>
</dbReference>
<accession>A0A9X3TPB6</accession>
<dbReference type="Pfam" id="PF00389">
    <property type="entry name" value="2-Hacid_dh"/>
    <property type="match status" value="1"/>
</dbReference>
<dbReference type="EMBL" id="JAPYYP010000005">
    <property type="protein sequence ID" value="MDA5108012.1"/>
    <property type="molecule type" value="Genomic_DNA"/>
</dbReference>
<dbReference type="Proteomes" id="UP001151071">
    <property type="component" value="Unassembled WGS sequence"/>
</dbReference>
<proteinExistence type="inferred from homology"/>
<dbReference type="InterPro" id="IPR029753">
    <property type="entry name" value="D-isomer_DH_CS"/>
</dbReference>
<evidence type="ECO:0000313" key="7">
    <source>
        <dbReference type="EMBL" id="MDA5108012.1"/>
    </source>
</evidence>
<dbReference type="PANTHER" id="PTHR43761:SF1">
    <property type="entry name" value="D-ISOMER SPECIFIC 2-HYDROXYACID DEHYDROGENASE CATALYTIC DOMAIN-CONTAINING PROTEIN-RELATED"/>
    <property type="match status" value="1"/>
</dbReference>
<evidence type="ECO:0000256" key="3">
    <source>
        <dbReference type="ARBA" id="ARBA00023027"/>
    </source>
</evidence>
<dbReference type="AlphaFoldDB" id="A0A9X3TPB6"/>
<dbReference type="PROSITE" id="PS00670">
    <property type="entry name" value="D_2_HYDROXYACID_DH_2"/>
    <property type="match status" value="1"/>
</dbReference>
<dbReference type="SUPFAM" id="SSF51735">
    <property type="entry name" value="NAD(P)-binding Rossmann-fold domains"/>
    <property type="match status" value="1"/>
</dbReference>
<reference evidence="7" key="1">
    <citation type="submission" date="2022-12" db="EMBL/GenBank/DDBJ databases">
        <title>Draft genome sequence of the thermophilic strain Brevibacillus thermoruber HT42, isolated from Los Humeros, Puebla, Mexico, with biotechnological potential.</title>
        <authorList>
            <person name="Lara Sanchez J."/>
            <person name="Solis Palacios R."/>
            <person name="Bustos Baena A.S."/>
            <person name="Ruz Baez A.E."/>
            <person name="Espinosa Luna G."/>
            <person name="Oliart Ros R.M."/>
        </authorList>
    </citation>
    <scope>NUCLEOTIDE SEQUENCE</scope>
    <source>
        <strain evidence="7">HT42</strain>
    </source>
</reference>
<comment type="similarity">
    <text evidence="1 4">Belongs to the D-isomer specific 2-hydroxyacid dehydrogenase family.</text>
</comment>
<dbReference type="InterPro" id="IPR050418">
    <property type="entry name" value="D-iso_2-hydroxyacid_DH_PdxB"/>
</dbReference>
<dbReference type="PROSITE" id="PS00671">
    <property type="entry name" value="D_2_HYDROXYACID_DH_3"/>
    <property type="match status" value="1"/>
</dbReference>
<keyword evidence="8" id="KW-1185">Reference proteome</keyword>
<evidence type="ECO:0000313" key="8">
    <source>
        <dbReference type="Proteomes" id="UP001151071"/>
    </source>
</evidence>
<dbReference type="RefSeq" id="WP_271139728.1">
    <property type="nucleotide sequence ID" value="NZ_JAPYYP010000005.1"/>
</dbReference>
<dbReference type="InterPro" id="IPR006140">
    <property type="entry name" value="D-isomer_DH_NAD-bd"/>
</dbReference>
<feature type="domain" description="D-isomer specific 2-hydroxyacid dehydrogenase catalytic" evidence="5">
    <location>
        <begin position="19"/>
        <end position="319"/>
    </location>
</feature>
<dbReference type="Pfam" id="PF02826">
    <property type="entry name" value="2-Hacid_dh_C"/>
    <property type="match status" value="1"/>
</dbReference>
<dbReference type="CDD" id="cd05299">
    <property type="entry name" value="CtBP_dh"/>
    <property type="match status" value="1"/>
</dbReference>
<protein>
    <submittedName>
        <fullName evidence="7">C-terminal binding protein</fullName>
    </submittedName>
</protein>
<dbReference type="PANTHER" id="PTHR43761">
    <property type="entry name" value="D-ISOMER SPECIFIC 2-HYDROXYACID DEHYDROGENASE FAMILY PROTEIN (AFU_ORTHOLOGUE AFUA_1G13630)"/>
    <property type="match status" value="1"/>
</dbReference>
<evidence type="ECO:0000256" key="1">
    <source>
        <dbReference type="ARBA" id="ARBA00005854"/>
    </source>
</evidence>
<dbReference type="InterPro" id="IPR043322">
    <property type="entry name" value="CtBP"/>
</dbReference>